<sequence>MAQSFSLTSQVRSIFGKEVKHLRKKGALPAVAYGRGADTDHIELSTKDFLKVFEKAGSNTIVDLDIAGKPVKTIIYHVDYDPVTDVPRHVDFFKIRMDEKLETKVPLVFVGESPTVRAEGAIVVHIKDEVEIRCLPADLPHEIQVDVSVMAQVNDSIHVKDLPVPANVEILDGPEEMIAQAIIPKEIKIEVPVAPVAGAEGAVPGAEGAVPGAEGAVPGAEGSPAAEGGAAPAANEAKAAPGKEEKKGK</sequence>
<feature type="region of interest" description="Disordered" evidence="6">
    <location>
        <begin position="203"/>
        <end position="249"/>
    </location>
</feature>
<evidence type="ECO:0000256" key="5">
    <source>
        <dbReference type="HAMAP-Rule" id="MF_01334"/>
    </source>
</evidence>
<dbReference type="AlphaFoldDB" id="A0A1F4XJE5"/>
<dbReference type="NCBIfam" id="TIGR00731">
    <property type="entry name" value="bL25_bact_ctc"/>
    <property type="match status" value="1"/>
</dbReference>
<evidence type="ECO:0000313" key="10">
    <source>
        <dbReference type="Proteomes" id="UP000177614"/>
    </source>
</evidence>
<keyword evidence="4 5" id="KW-0687">Ribonucleoprotein</keyword>
<dbReference type="CDD" id="cd00495">
    <property type="entry name" value="Ribosomal_L25_TL5_CTC"/>
    <property type="match status" value="1"/>
</dbReference>
<evidence type="ECO:0000259" key="7">
    <source>
        <dbReference type="Pfam" id="PF01386"/>
    </source>
</evidence>
<keyword evidence="1 5" id="KW-0699">rRNA-binding</keyword>
<dbReference type="InterPro" id="IPR020057">
    <property type="entry name" value="Ribosomal_bL25_b-dom"/>
</dbReference>
<dbReference type="Pfam" id="PF14693">
    <property type="entry name" value="Ribosomal_TL5_C"/>
    <property type="match status" value="1"/>
</dbReference>
<comment type="caution">
    <text evidence="9">The sequence shown here is derived from an EMBL/GenBank/DDBJ whole genome shotgun (WGS) entry which is preliminary data.</text>
</comment>
<dbReference type="InterPro" id="IPR037121">
    <property type="entry name" value="Ribosomal_bL25_C"/>
</dbReference>
<dbReference type="InterPro" id="IPR029751">
    <property type="entry name" value="Ribosomal_L25_dom"/>
</dbReference>
<dbReference type="GO" id="GO:0022625">
    <property type="term" value="C:cytosolic large ribosomal subunit"/>
    <property type="evidence" value="ECO:0007669"/>
    <property type="project" value="TreeGrafter"/>
</dbReference>
<dbReference type="Gene3D" id="2.170.120.20">
    <property type="entry name" value="Ribosomal protein L25, beta domain"/>
    <property type="match status" value="1"/>
</dbReference>
<dbReference type="GO" id="GO:0006412">
    <property type="term" value="P:translation"/>
    <property type="evidence" value="ECO:0007669"/>
    <property type="project" value="UniProtKB-UniRule"/>
</dbReference>
<dbReference type="GO" id="GO:0003735">
    <property type="term" value="F:structural constituent of ribosome"/>
    <property type="evidence" value="ECO:0007669"/>
    <property type="project" value="InterPro"/>
</dbReference>
<evidence type="ECO:0000256" key="1">
    <source>
        <dbReference type="ARBA" id="ARBA00022730"/>
    </source>
</evidence>
<dbReference type="PANTHER" id="PTHR33284">
    <property type="entry name" value="RIBOSOMAL PROTEIN L25/GLN-TRNA SYNTHETASE, ANTI-CODON-BINDING DOMAIN-CONTAINING PROTEIN"/>
    <property type="match status" value="1"/>
</dbReference>
<keyword evidence="2 5" id="KW-0694">RNA-binding</keyword>
<dbReference type="InterPro" id="IPR020930">
    <property type="entry name" value="Ribosomal_uL5_bac-type"/>
</dbReference>
<reference evidence="9 10" key="1">
    <citation type="journal article" date="2016" name="Nat. Commun.">
        <title>Thousands of microbial genomes shed light on interconnected biogeochemical processes in an aquifer system.</title>
        <authorList>
            <person name="Anantharaman K."/>
            <person name="Brown C.T."/>
            <person name="Hug L.A."/>
            <person name="Sharon I."/>
            <person name="Castelle C.J."/>
            <person name="Probst A.J."/>
            <person name="Thomas B.C."/>
            <person name="Singh A."/>
            <person name="Wilkins M.J."/>
            <person name="Karaoz U."/>
            <person name="Brodie E.L."/>
            <person name="Williams K.H."/>
            <person name="Hubbard S.S."/>
            <person name="Banfield J.F."/>
        </authorList>
    </citation>
    <scope>NUCLEOTIDE SEQUENCE [LARGE SCALE GENOMIC DNA]</scope>
</reference>
<dbReference type="Pfam" id="PF01386">
    <property type="entry name" value="Ribosomal_L25p"/>
    <property type="match status" value="1"/>
</dbReference>
<dbReference type="PANTHER" id="PTHR33284:SF1">
    <property type="entry name" value="RIBOSOMAL PROTEIN L25_GLN-TRNA SYNTHETASE, ANTI-CODON-BINDING DOMAIN-CONTAINING PROTEIN"/>
    <property type="match status" value="1"/>
</dbReference>
<feature type="domain" description="Large ribosomal subunit protein bL25 L25" evidence="7">
    <location>
        <begin position="9"/>
        <end position="92"/>
    </location>
</feature>
<dbReference type="Gene3D" id="2.40.240.10">
    <property type="entry name" value="Ribosomal Protein L25, Chain P"/>
    <property type="match status" value="1"/>
</dbReference>
<protein>
    <recommendedName>
        <fullName evidence="5">Large ribosomal subunit protein bL25</fullName>
    </recommendedName>
    <alternativeName>
        <fullName evidence="5">General stress protein CTC</fullName>
    </alternativeName>
</protein>
<evidence type="ECO:0000256" key="2">
    <source>
        <dbReference type="ARBA" id="ARBA00022884"/>
    </source>
</evidence>
<dbReference type="SUPFAM" id="SSF50715">
    <property type="entry name" value="Ribosomal protein L25-like"/>
    <property type="match status" value="1"/>
</dbReference>
<evidence type="ECO:0000256" key="6">
    <source>
        <dbReference type="SAM" id="MobiDB-lite"/>
    </source>
</evidence>
<dbReference type="Proteomes" id="UP000177614">
    <property type="component" value="Unassembled WGS sequence"/>
</dbReference>
<comment type="function">
    <text evidence="5">This is one of the proteins that binds to the 5S RNA in the ribosome where it forms part of the central protuberance.</text>
</comment>
<comment type="similarity">
    <text evidence="5">Belongs to the bacterial ribosomal protein bL25 family. CTC subfamily.</text>
</comment>
<proteinExistence type="inferred from homology"/>
<feature type="compositionally biased region" description="Low complexity" evidence="6">
    <location>
        <begin position="203"/>
        <end position="240"/>
    </location>
</feature>
<evidence type="ECO:0000259" key="8">
    <source>
        <dbReference type="Pfam" id="PF14693"/>
    </source>
</evidence>
<feature type="domain" description="Large ribosomal subunit protein bL25 beta" evidence="8">
    <location>
        <begin position="100"/>
        <end position="184"/>
    </location>
</feature>
<dbReference type="STRING" id="1817814.A2V81_04465"/>
<name>A0A1F4XJE5_9BACT</name>
<dbReference type="HAMAP" id="MF_01334">
    <property type="entry name" value="Ribosomal_bL25_CTC"/>
    <property type="match status" value="1"/>
</dbReference>
<dbReference type="EMBL" id="MEWR01000020">
    <property type="protein sequence ID" value="OGC81738.1"/>
    <property type="molecule type" value="Genomic_DNA"/>
</dbReference>
<evidence type="ECO:0000256" key="4">
    <source>
        <dbReference type="ARBA" id="ARBA00023274"/>
    </source>
</evidence>
<comment type="subunit">
    <text evidence="5">Part of the 50S ribosomal subunit; part of the 5S rRNA/L5/L18/L25 subcomplex. Contacts the 5S rRNA. Binds to the 5S rRNA independently of L5 and L18.</text>
</comment>
<organism evidence="9 10">
    <name type="scientific">Candidatus Abawacabacteria bacterium RBG_16_42_10</name>
    <dbReference type="NCBI Taxonomy" id="1817814"/>
    <lineage>
        <taxon>Bacteria</taxon>
        <taxon>Candidatus Abawacaibacteriota</taxon>
    </lineage>
</organism>
<dbReference type="InterPro" id="IPR001021">
    <property type="entry name" value="Ribosomal_bL25_long"/>
</dbReference>
<dbReference type="GO" id="GO:0008097">
    <property type="term" value="F:5S rRNA binding"/>
    <property type="evidence" value="ECO:0007669"/>
    <property type="project" value="InterPro"/>
</dbReference>
<evidence type="ECO:0000313" key="9">
    <source>
        <dbReference type="EMBL" id="OGC81738.1"/>
    </source>
</evidence>
<keyword evidence="3 5" id="KW-0689">Ribosomal protein</keyword>
<dbReference type="InterPro" id="IPR011035">
    <property type="entry name" value="Ribosomal_bL25/Gln-tRNA_synth"/>
</dbReference>
<accession>A0A1F4XJE5</accession>
<evidence type="ECO:0000256" key="3">
    <source>
        <dbReference type="ARBA" id="ARBA00022980"/>
    </source>
</evidence>
<dbReference type="InterPro" id="IPR020056">
    <property type="entry name" value="Rbsml_bL25/Gln-tRNA_synth_N"/>
</dbReference>
<gene>
    <name evidence="5" type="primary">rplY</name>
    <name evidence="5" type="synonym">ctc</name>
    <name evidence="9" type="ORF">A2V81_04465</name>
</gene>